<evidence type="ECO:0000313" key="6">
    <source>
        <dbReference type="EMBL" id="KAH0900121.1"/>
    </source>
</evidence>
<feature type="compositionally biased region" description="Acidic residues" evidence="4">
    <location>
        <begin position="604"/>
        <end position="616"/>
    </location>
</feature>
<dbReference type="Pfam" id="PF01612">
    <property type="entry name" value="DNA_pol_A_exo1"/>
    <property type="match status" value="1"/>
</dbReference>
<feature type="domain" description="3'-5' exonuclease" evidence="5">
    <location>
        <begin position="6"/>
        <end position="200"/>
    </location>
</feature>
<evidence type="ECO:0000256" key="2">
    <source>
        <dbReference type="ARBA" id="ARBA00022801"/>
    </source>
</evidence>
<keyword evidence="3" id="KW-0269">Exonuclease</keyword>
<keyword evidence="7" id="KW-1185">Reference proteome</keyword>
<organism evidence="6 7">
    <name type="scientific">Brassica napus</name>
    <name type="common">Rape</name>
    <dbReference type="NCBI Taxonomy" id="3708"/>
    <lineage>
        <taxon>Eukaryota</taxon>
        <taxon>Viridiplantae</taxon>
        <taxon>Streptophyta</taxon>
        <taxon>Embryophyta</taxon>
        <taxon>Tracheophyta</taxon>
        <taxon>Spermatophyta</taxon>
        <taxon>Magnoliopsida</taxon>
        <taxon>eudicotyledons</taxon>
        <taxon>Gunneridae</taxon>
        <taxon>Pentapetalae</taxon>
        <taxon>rosids</taxon>
        <taxon>malvids</taxon>
        <taxon>Brassicales</taxon>
        <taxon>Brassicaceae</taxon>
        <taxon>Brassiceae</taxon>
        <taxon>Brassica</taxon>
    </lineage>
</organism>
<dbReference type="SMART" id="SM00474">
    <property type="entry name" value="35EXOc"/>
    <property type="match status" value="1"/>
</dbReference>
<evidence type="ECO:0000313" key="7">
    <source>
        <dbReference type="Proteomes" id="UP000824890"/>
    </source>
</evidence>
<dbReference type="InterPro" id="IPR036397">
    <property type="entry name" value="RNaseH_sf"/>
</dbReference>
<feature type="region of interest" description="Disordered" evidence="4">
    <location>
        <begin position="601"/>
        <end position="625"/>
    </location>
</feature>
<evidence type="ECO:0000256" key="3">
    <source>
        <dbReference type="ARBA" id="ARBA00022839"/>
    </source>
</evidence>
<dbReference type="PANTHER" id="PTHR47765:SF2">
    <property type="entry name" value="EXONUCLEASE MUT-7 HOMOLOG"/>
    <property type="match status" value="1"/>
</dbReference>
<dbReference type="InterPro" id="IPR002562">
    <property type="entry name" value="3'-5'_exonuclease_dom"/>
</dbReference>
<proteinExistence type="predicted"/>
<dbReference type="InterPro" id="IPR052408">
    <property type="entry name" value="Exonuclease_MUT-7-like"/>
</dbReference>
<dbReference type="Gene3D" id="3.30.420.10">
    <property type="entry name" value="Ribonuclease H-like superfamily/Ribonuclease H"/>
    <property type="match status" value="1"/>
</dbReference>
<protein>
    <recommendedName>
        <fullName evidence="5">3'-5' exonuclease domain-containing protein</fullName>
    </recommendedName>
</protein>
<name>A0ABQ8B5P3_BRANA</name>
<gene>
    <name evidence="6" type="ORF">HID58_049689</name>
</gene>
<dbReference type="InterPro" id="IPR037432">
    <property type="entry name" value="Mut-7_DEDDy_dom"/>
</dbReference>
<evidence type="ECO:0000256" key="4">
    <source>
        <dbReference type="SAM" id="MobiDB-lite"/>
    </source>
</evidence>
<accession>A0ABQ8B5P3</accession>
<dbReference type="InterPro" id="IPR012337">
    <property type="entry name" value="RNaseH-like_sf"/>
</dbReference>
<dbReference type="InterPro" id="IPR002782">
    <property type="entry name" value="Mut7-C_RNAse_dom"/>
</dbReference>
<comment type="caution">
    <text evidence="6">The sequence shown here is derived from an EMBL/GenBank/DDBJ whole genome shotgun (WGS) entry which is preliminary data.</text>
</comment>
<dbReference type="Pfam" id="PF01927">
    <property type="entry name" value="Mut7-C"/>
    <property type="match status" value="2"/>
</dbReference>
<keyword evidence="1" id="KW-0540">Nuclease</keyword>
<reference evidence="6 7" key="1">
    <citation type="submission" date="2021-05" db="EMBL/GenBank/DDBJ databases">
        <title>Genome Assembly of Synthetic Allotetraploid Brassica napus Reveals Homoeologous Exchanges between Subgenomes.</title>
        <authorList>
            <person name="Davis J.T."/>
        </authorList>
    </citation>
    <scope>NUCLEOTIDE SEQUENCE [LARGE SCALE GENOMIC DNA]</scope>
    <source>
        <strain evidence="7">cv. Da-Ae</strain>
        <tissue evidence="6">Seedling</tissue>
    </source>
</reference>
<keyword evidence="2" id="KW-0378">Hydrolase</keyword>
<dbReference type="EMBL" id="JAGKQM010000012">
    <property type="protein sequence ID" value="KAH0900121.1"/>
    <property type="molecule type" value="Genomic_DNA"/>
</dbReference>
<sequence length="856" mass="97374">MKIYLVSSTDSPEFTRLKCSFARSTVIALDAEWKPQRSSTSSFPIVTLLQVACRLGHDSDDVFLIDLTSIHLPSVWELLNDMFVSPDVLKLGFRFKQDLVYLSSTFTQGGCVGRFNEVKQYMDITGIYNHLQHKRFGRKAPKDIKSLAAICKELLDISLSKELQCSDWSHRPLTEEQKLYAATDAHCLLQIFDVFKSNLVEEITLQDPKHINVGLKDILNGSDFTSKIVTAKLCKAADVIRAMTQNGQNIANGMVSRKTTLNTMPMDENLLKIVRKYGERILLKESDLLPRISKKKTRRRGASLKNVNADKHLVCSVDWQGPPPWDSSLGGDGCPKFLLDVMVEGLAKHLRCVGIDAAVPPSKKPDSRELLDQALKEKRVLLTRDTKLLRHQDLAKHQIYRVKSLLKNEQLLEVIETFQLKISENQLMSRCTKCNGKFIQKPLTIEEAIEAAKGFQRIPNCLFNKNLEFWQCMNCHQLYWEGTQYHNAVQKFMDSMSFTPAKVVGKRSRFYRLIHRMLNWVHKRQQYGGKKNLLVIAKAMPGEDNINLISFLDEMIVRDHNVFTVVPEGCSPENFDYPEPILAWYWSDLCSGNRSIDLSSAYPTDDDDDDYDDDDGPGVKRASETHAAGSARKLLQNYKILAAKLCNAADVIREMTENGQNIANGVVCRKTTLNTMPMDENLLKIVRKYGERIMLKESDLLPRISKKKTRRRGGDGCPKFFLDVMVKGLAKHVRCVGIDAAVPPSKKPDSRELLDQALKENIVIETFQLKISENQLMSRCTKCSGRFIQKPLTIEEAIEAAKVNKKMEFWQCKNCHQLYWEGTQYHNAVQKFMDSFILLSLGLGSLVMSEQTRCVL</sequence>
<dbReference type="Proteomes" id="UP000824890">
    <property type="component" value="Unassembled WGS sequence"/>
</dbReference>
<evidence type="ECO:0000259" key="5">
    <source>
        <dbReference type="SMART" id="SM00474"/>
    </source>
</evidence>
<dbReference type="SUPFAM" id="SSF53098">
    <property type="entry name" value="Ribonuclease H-like"/>
    <property type="match status" value="1"/>
</dbReference>
<evidence type="ECO:0000256" key="1">
    <source>
        <dbReference type="ARBA" id="ARBA00022722"/>
    </source>
</evidence>
<dbReference type="PANTHER" id="PTHR47765">
    <property type="entry name" value="3'-5' EXONUCLEASE DOMAIN-CONTAINING PROTEIN"/>
    <property type="match status" value="1"/>
</dbReference>
<dbReference type="CDD" id="cd06146">
    <property type="entry name" value="mut-7_like_exo"/>
    <property type="match status" value="1"/>
</dbReference>